<name>A0A2U9CSL1_SCOMX</name>
<gene>
    <name evidence="3" type="ORF">F2P81_014904</name>
    <name evidence="2" type="ORF">SMAX5B_020769</name>
</gene>
<protein>
    <recommendedName>
        <fullName evidence="6">Immunoglobulin V-set domain-containing protein</fullName>
    </recommendedName>
</protein>
<accession>A0A2U9CSL1</accession>
<sequence>MNLAFALVFVQLFEAYAELIFRRLTENQSLELSCSLRRDPRSLRGLHLYHRGARSQTTLLSMAEGGELRVDPQHRGRLQLCGGLDSLQVNVTISHLEHGDTGLYMWELSYREDDSPDLTPSAEKVFLLVEGAGRPCQCSTSYPPLLGTLCAAAGLVVLTLSCLATEKCLRTRPHHHRPQSPVPIYEEMARKQQSAATPQNNQEAPSHLEEDNFPVYANPNIRQPQDNYYACPRQLALRA</sequence>
<dbReference type="Gene3D" id="2.60.40.10">
    <property type="entry name" value="Immunoglobulins"/>
    <property type="match status" value="1"/>
</dbReference>
<evidence type="ECO:0000313" key="2">
    <source>
        <dbReference type="EMBL" id="AWP18819.1"/>
    </source>
</evidence>
<organism evidence="2 4">
    <name type="scientific">Scophthalmus maximus</name>
    <name type="common">Turbot</name>
    <name type="synonym">Psetta maxima</name>
    <dbReference type="NCBI Taxonomy" id="52904"/>
    <lineage>
        <taxon>Eukaryota</taxon>
        <taxon>Metazoa</taxon>
        <taxon>Chordata</taxon>
        <taxon>Craniata</taxon>
        <taxon>Vertebrata</taxon>
        <taxon>Euteleostomi</taxon>
        <taxon>Actinopterygii</taxon>
        <taxon>Neopterygii</taxon>
        <taxon>Teleostei</taxon>
        <taxon>Neoteleostei</taxon>
        <taxon>Acanthomorphata</taxon>
        <taxon>Carangaria</taxon>
        <taxon>Pleuronectiformes</taxon>
        <taxon>Pleuronectoidei</taxon>
        <taxon>Scophthalmidae</taxon>
        <taxon>Scophthalmus</taxon>
    </lineage>
</organism>
<evidence type="ECO:0000256" key="1">
    <source>
        <dbReference type="SAM" id="SignalP"/>
    </source>
</evidence>
<dbReference type="Proteomes" id="UP000438429">
    <property type="component" value="Unassembled WGS sequence"/>
</dbReference>
<dbReference type="InterPro" id="IPR013783">
    <property type="entry name" value="Ig-like_fold"/>
</dbReference>
<dbReference type="EMBL" id="CP026261">
    <property type="protein sequence ID" value="AWP18819.1"/>
    <property type="molecule type" value="Genomic_DNA"/>
</dbReference>
<dbReference type="GO" id="GO:0002250">
    <property type="term" value="P:adaptive immune response"/>
    <property type="evidence" value="ECO:0007669"/>
    <property type="project" value="InterPro"/>
</dbReference>
<dbReference type="AlphaFoldDB" id="A0A2U9CSL1"/>
<dbReference type="InterPro" id="IPR036179">
    <property type="entry name" value="Ig-like_dom_sf"/>
</dbReference>
<reference evidence="3 5" key="2">
    <citation type="submission" date="2019-06" db="EMBL/GenBank/DDBJ databases">
        <title>Draft genomes of female and male turbot (Scophthalmus maximus).</title>
        <authorList>
            <person name="Xu H."/>
            <person name="Xu X.-W."/>
            <person name="Shao C."/>
            <person name="Chen S."/>
        </authorList>
    </citation>
    <scope>NUCLEOTIDE SEQUENCE [LARGE SCALE GENOMIC DNA]</scope>
    <source>
        <strain evidence="3">Ysfricsl-2016a</strain>
        <tissue evidence="3">Blood</tissue>
    </source>
</reference>
<proteinExistence type="predicted"/>
<dbReference type="PANTHER" id="PTHR15343">
    <property type="entry name" value="CD7"/>
    <property type="match status" value="1"/>
</dbReference>
<evidence type="ECO:0000313" key="3">
    <source>
        <dbReference type="EMBL" id="KAF0032614.1"/>
    </source>
</evidence>
<dbReference type="SUPFAM" id="SSF48726">
    <property type="entry name" value="Immunoglobulin"/>
    <property type="match status" value="1"/>
</dbReference>
<dbReference type="GO" id="GO:0016020">
    <property type="term" value="C:membrane"/>
    <property type="evidence" value="ECO:0007669"/>
    <property type="project" value="InterPro"/>
</dbReference>
<dbReference type="Proteomes" id="UP000246464">
    <property type="component" value="Chromosome 19"/>
</dbReference>
<keyword evidence="4" id="KW-1185">Reference proteome</keyword>
<dbReference type="OrthoDB" id="8917013at2759"/>
<evidence type="ECO:0000313" key="5">
    <source>
        <dbReference type="Proteomes" id="UP000438429"/>
    </source>
</evidence>
<evidence type="ECO:0008006" key="6">
    <source>
        <dbReference type="Google" id="ProtNLM"/>
    </source>
</evidence>
<dbReference type="GO" id="GO:0038023">
    <property type="term" value="F:signaling receptor activity"/>
    <property type="evidence" value="ECO:0007669"/>
    <property type="project" value="InterPro"/>
</dbReference>
<feature type="chain" id="PRO_5036324122" description="Immunoglobulin V-set domain-containing protein" evidence="1">
    <location>
        <begin position="18"/>
        <end position="239"/>
    </location>
</feature>
<dbReference type="InterPro" id="IPR039090">
    <property type="entry name" value="CD7"/>
</dbReference>
<evidence type="ECO:0000313" key="4">
    <source>
        <dbReference type="Proteomes" id="UP000246464"/>
    </source>
</evidence>
<dbReference type="PANTHER" id="PTHR15343:SF0">
    <property type="entry name" value="T-CELL ANTIGEN CD7"/>
    <property type="match status" value="1"/>
</dbReference>
<reference evidence="2 4" key="1">
    <citation type="submission" date="2017-12" db="EMBL/GenBank/DDBJ databases">
        <title>Integrating genomic resources of turbot (Scophthalmus maximus) in depth evaluation of genetic and physical mapping variation across individuals.</title>
        <authorList>
            <person name="Martinez P."/>
        </authorList>
    </citation>
    <scope>NUCLEOTIDE SEQUENCE [LARGE SCALE GENOMIC DNA]</scope>
</reference>
<feature type="signal peptide" evidence="1">
    <location>
        <begin position="1"/>
        <end position="17"/>
    </location>
</feature>
<dbReference type="EMBL" id="VEVO01000013">
    <property type="protein sequence ID" value="KAF0032614.1"/>
    <property type="molecule type" value="Genomic_DNA"/>
</dbReference>
<keyword evidence="1" id="KW-0732">Signal</keyword>